<dbReference type="Pfam" id="PF05754">
    <property type="entry name" value="DUF834"/>
    <property type="match status" value="1"/>
</dbReference>
<evidence type="ECO:0000313" key="4">
    <source>
        <dbReference type="EMBL" id="AAT77823.1"/>
    </source>
</evidence>
<evidence type="ECO:0000259" key="2">
    <source>
        <dbReference type="Pfam" id="PF05754"/>
    </source>
</evidence>
<feature type="compositionally biased region" description="Basic and acidic residues" evidence="1">
    <location>
        <begin position="122"/>
        <end position="131"/>
    </location>
</feature>
<feature type="domain" description="DUF834" evidence="2">
    <location>
        <begin position="129"/>
        <end position="180"/>
    </location>
</feature>
<name>Q84T41_ORYSJ</name>
<gene>
    <name evidence="4" type="primary">OJ1324_A07.5</name>
    <name evidence="3" type="ORF">OSJNBa0031I04.32</name>
</gene>
<feature type="region of interest" description="Disordered" evidence="1">
    <location>
        <begin position="162"/>
        <end position="213"/>
    </location>
</feature>
<feature type="region of interest" description="Disordered" evidence="1">
    <location>
        <begin position="113"/>
        <end position="147"/>
    </location>
</feature>
<dbReference type="EMBL" id="AC135560">
    <property type="protein sequence ID" value="AAO66569.1"/>
    <property type="molecule type" value="Genomic_DNA"/>
</dbReference>
<reference evidence="3" key="3">
    <citation type="submission" date="2006-01" db="EMBL/GenBank/DDBJ databases">
        <title>Oryza sativa chromosome 3 BAC OSJNBa0031I04 genomic sequence.</title>
        <authorList>
            <person name="Buell C.R."/>
            <person name="Yuan Q."/>
            <person name="Ouyang S."/>
            <person name="Liu J."/>
            <person name="Gansberger K."/>
            <person name="Jones K.M."/>
            <person name="Overton II L.L."/>
            <person name="Tsitrin T."/>
            <person name="Kim M.M."/>
            <person name="Bera J.J."/>
            <person name="Jin S.S."/>
            <person name="Fadrosh D.W."/>
            <person name="Tallon L.J."/>
            <person name="Koo H."/>
            <person name="Zismann V."/>
            <person name="Hsiao J."/>
            <person name="Blunt S."/>
            <person name="Vanaken S.S."/>
            <person name="Riedmuller S.B."/>
            <person name="Utterback T.T."/>
            <person name="Feldblyum T.V."/>
            <person name="Yang Q.Q."/>
            <person name="Haas B.J."/>
            <person name="Suh B.B."/>
            <person name="Peterson J.J."/>
            <person name="Quackenbush J."/>
            <person name="White O."/>
            <person name="Salzberg S.L."/>
            <person name="Fraser C.M."/>
        </authorList>
    </citation>
    <scope>NUCLEOTIDE SEQUENCE</scope>
</reference>
<reference evidence="4" key="5">
    <citation type="submission" date="2009-08" db="EMBL/GenBank/DDBJ databases">
        <title>Oryza sativa chromosome 3 BAC OJ1324_A07 genomic sequence.</title>
        <authorList>
            <person name="Buell C.R."/>
            <person name="Yuan Q."/>
            <person name="Ouyang S."/>
            <person name="Liu J."/>
            <person name="Gansberger K."/>
            <person name="Jones K.M."/>
            <person name="Overton II L.L."/>
            <person name="Tsitrin T."/>
            <person name="Kim M.M."/>
            <person name="Bera J.J."/>
            <person name="Jin S.S."/>
            <person name="Fadrosh D.W."/>
            <person name="Tallon L.J."/>
            <person name="Koo H."/>
            <person name="Zismann V."/>
            <person name="Hsiao J."/>
            <person name="Blunt S."/>
            <person name="Vanaken S.S."/>
            <person name="Riedmuller S.B."/>
            <person name="Utterback T.T."/>
            <person name="Feldblyum T.V."/>
            <person name="Yang Q.Q."/>
            <person name="Haas B.J."/>
            <person name="Suh B.B."/>
            <person name="Peterson J.J."/>
            <person name="Quackenbush J."/>
            <person name="White O."/>
            <person name="Salzberg S.L."/>
            <person name="Fraser C.M."/>
        </authorList>
    </citation>
    <scope>NUCLEOTIDE SEQUENCE</scope>
</reference>
<dbReference type="EMBL" id="AC115688">
    <property type="protein sequence ID" value="AAT77823.1"/>
    <property type="molecule type" value="Genomic_DNA"/>
</dbReference>
<evidence type="ECO:0000313" key="5">
    <source>
        <dbReference type="Proteomes" id="UP000000763"/>
    </source>
</evidence>
<sequence>MASAPLPQAAQLGYKPNVFSFWILFLQLRLIDYCKNEHMTYSTSHTANMQVHKDTKGWHNIVSFAKAAFKNLEKGIYDVIADIIIAGHGTVDTTTGKRGLGWAIRGHLRVEDDDANSPVQRTTKDDDERRPATRFNGGSTRVPDGDAPAVFGGCEGADGIPLLLTNPTVTTDGSGDDTSGSATRPEDRRRRRRLKQRGGNSTGDGSVGTWGKRKRTTRGCFISAWVEEIGSGTDGFGERRVGLIPSSPE</sequence>
<evidence type="ECO:0000256" key="1">
    <source>
        <dbReference type="SAM" id="MobiDB-lite"/>
    </source>
</evidence>
<protein>
    <recommendedName>
        <fullName evidence="2">DUF834 domain-containing protein</fullName>
    </recommendedName>
</protein>
<dbReference type="InterPro" id="IPR008552">
    <property type="entry name" value="DUF834"/>
</dbReference>
<dbReference type="Proteomes" id="UP000000763">
    <property type="component" value="Chromosome 3"/>
</dbReference>
<accession>Q84T41</accession>
<feature type="compositionally biased region" description="Low complexity" evidence="1">
    <location>
        <begin position="170"/>
        <end position="181"/>
    </location>
</feature>
<reference evidence="3" key="1">
    <citation type="submission" date="2003-03" db="EMBL/GenBank/DDBJ databases">
        <authorList>
            <person name="Buell R."/>
        </authorList>
    </citation>
    <scope>NUCLEOTIDE SEQUENCE</scope>
</reference>
<reference evidence="5" key="2">
    <citation type="journal article" date="2005" name="Nature">
        <title>The map-based sequence of the rice genome.</title>
        <authorList>
            <consortium name="International rice genome sequencing project (IRGSP)"/>
            <person name="Matsumoto T."/>
            <person name="Wu J."/>
            <person name="Kanamori H."/>
            <person name="Katayose Y."/>
            <person name="Fujisawa M."/>
            <person name="Namiki N."/>
            <person name="Mizuno H."/>
            <person name="Yamamoto K."/>
            <person name="Antonio B.A."/>
            <person name="Baba T."/>
            <person name="Sakata K."/>
            <person name="Nagamura Y."/>
            <person name="Aoki H."/>
            <person name="Arikawa K."/>
            <person name="Arita K."/>
            <person name="Bito T."/>
            <person name="Chiden Y."/>
            <person name="Fujitsuka N."/>
            <person name="Fukunaka R."/>
            <person name="Hamada M."/>
            <person name="Harada C."/>
            <person name="Hayashi A."/>
            <person name="Hijishita S."/>
            <person name="Honda M."/>
            <person name="Hosokawa S."/>
            <person name="Ichikawa Y."/>
            <person name="Idonuma A."/>
            <person name="Iijima M."/>
            <person name="Ikeda M."/>
            <person name="Ikeno M."/>
            <person name="Ito K."/>
            <person name="Ito S."/>
            <person name="Ito T."/>
            <person name="Ito Y."/>
            <person name="Ito Y."/>
            <person name="Iwabuchi A."/>
            <person name="Kamiya K."/>
            <person name="Karasawa W."/>
            <person name="Kurita K."/>
            <person name="Katagiri S."/>
            <person name="Kikuta A."/>
            <person name="Kobayashi H."/>
            <person name="Kobayashi N."/>
            <person name="Machita K."/>
            <person name="Maehara T."/>
            <person name="Masukawa M."/>
            <person name="Mizubayashi T."/>
            <person name="Mukai Y."/>
            <person name="Nagasaki H."/>
            <person name="Nagata Y."/>
            <person name="Naito S."/>
            <person name="Nakashima M."/>
            <person name="Nakama Y."/>
            <person name="Nakamichi Y."/>
            <person name="Nakamura M."/>
            <person name="Meguro A."/>
            <person name="Negishi M."/>
            <person name="Ohta I."/>
            <person name="Ohta T."/>
            <person name="Okamoto M."/>
            <person name="Ono N."/>
            <person name="Saji S."/>
            <person name="Sakaguchi M."/>
            <person name="Sakai K."/>
            <person name="Shibata M."/>
            <person name="Shimokawa T."/>
            <person name="Song J."/>
            <person name="Takazaki Y."/>
            <person name="Terasawa K."/>
            <person name="Tsugane M."/>
            <person name="Tsuji K."/>
            <person name="Ueda S."/>
            <person name="Waki K."/>
            <person name="Yamagata H."/>
            <person name="Yamamoto M."/>
            <person name="Yamamoto S."/>
            <person name="Yamane H."/>
            <person name="Yoshiki S."/>
            <person name="Yoshihara R."/>
            <person name="Yukawa K."/>
            <person name="Zhong H."/>
            <person name="Yano M."/>
            <person name="Yuan Q."/>
            <person name="Ouyang S."/>
            <person name="Liu J."/>
            <person name="Jones K.M."/>
            <person name="Gansberger K."/>
            <person name="Moffat K."/>
            <person name="Hill J."/>
            <person name="Bera J."/>
            <person name="Fadrosh D."/>
            <person name="Jin S."/>
            <person name="Johri S."/>
            <person name="Kim M."/>
            <person name="Overton L."/>
            <person name="Reardon M."/>
            <person name="Tsitrin T."/>
            <person name="Vuong H."/>
            <person name="Weaver B."/>
            <person name="Ciecko A."/>
            <person name="Tallon L."/>
            <person name="Jackson J."/>
            <person name="Pai G."/>
            <person name="Aken S.V."/>
            <person name="Utterback T."/>
            <person name="Reidmuller S."/>
            <person name="Feldblyum T."/>
            <person name="Hsiao J."/>
            <person name="Zismann V."/>
            <person name="Iobst S."/>
            <person name="de Vazeille A.R."/>
            <person name="Buell C.R."/>
            <person name="Ying K."/>
            <person name="Li Y."/>
            <person name="Lu T."/>
            <person name="Huang Y."/>
            <person name="Zhao Q."/>
            <person name="Feng Q."/>
            <person name="Zhang L."/>
            <person name="Zhu J."/>
            <person name="Weng Q."/>
            <person name="Mu J."/>
            <person name="Lu Y."/>
            <person name="Fan D."/>
            <person name="Liu Y."/>
            <person name="Guan J."/>
            <person name="Zhang Y."/>
            <person name="Yu S."/>
            <person name="Liu X."/>
            <person name="Zhang Y."/>
            <person name="Hong G."/>
            <person name="Han B."/>
            <person name="Choisne N."/>
            <person name="Demange N."/>
            <person name="Orjeda G."/>
            <person name="Samain S."/>
            <person name="Cattolico L."/>
            <person name="Pelletier E."/>
            <person name="Couloux A."/>
            <person name="Segurens B."/>
            <person name="Wincker P."/>
            <person name="D'Hont A."/>
            <person name="Scarpelli C."/>
            <person name="Weissenbach J."/>
            <person name="Salanoubat M."/>
            <person name="Quetier F."/>
            <person name="Yu Y."/>
            <person name="Kim H.R."/>
            <person name="Rambo T."/>
            <person name="Currie J."/>
            <person name="Collura K."/>
            <person name="Luo M."/>
            <person name="Yang T."/>
            <person name="Ammiraju J.S.S."/>
            <person name="Engler F."/>
            <person name="Soderlund C."/>
            <person name="Wing R.A."/>
            <person name="Palmer L.E."/>
            <person name="de la Bastide M."/>
            <person name="Spiegel L."/>
            <person name="Nascimento L."/>
            <person name="Zutavern T."/>
            <person name="O'Shaughnessy A."/>
            <person name="Dike S."/>
            <person name="Dedhia N."/>
            <person name="Preston R."/>
            <person name="Balija V."/>
            <person name="McCombie W.R."/>
            <person name="Chow T."/>
            <person name="Chen H."/>
            <person name="Chung M."/>
            <person name="Chen C."/>
            <person name="Shaw J."/>
            <person name="Wu H."/>
            <person name="Hsiao K."/>
            <person name="Chao Y."/>
            <person name="Chu M."/>
            <person name="Cheng C."/>
            <person name="Hour A."/>
            <person name="Lee P."/>
            <person name="Lin S."/>
            <person name="Lin Y."/>
            <person name="Liou J."/>
            <person name="Liu S."/>
            <person name="Hsing Y."/>
            <person name="Raghuvanshi S."/>
            <person name="Mohanty A."/>
            <person name="Bharti A.K."/>
            <person name="Gaur A."/>
            <person name="Gupta V."/>
            <person name="Kumar D."/>
            <person name="Ravi V."/>
            <person name="Vij S."/>
            <person name="Kapur A."/>
            <person name="Khurana P."/>
            <person name="Khurana P."/>
            <person name="Khurana J.P."/>
            <person name="Tyagi A.K."/>
            <person name="Gaikwad K."/>
            <person name="Singh A."/>
            <person name="Dalal V."/>
            <person name="Srivastava S."/>
            <person name="Dixit A."/>
            <person name="Pal A.K."/>
            <person name="Ghazi I.A."/>
            <person name="Yadav M."/>
            <person name="Pandit A."/>
            <person name="Bhargava A."/>
            <person name="Sureshbabu K."/>
            <person name="Batra K."/>
            <person name="Sharma T.R."/>
            <person name="Mohapatra T."/>
            <person name="Singh N.K."/>
            <person name="Messing J."/>
            <person name="Nelson A.B."/>
            <person name="Fuks G."/>
            <person name="Kavchok S."/>
            <person name="Keizer G."/>
            <person name="Linton E."/>
            <person name="Llaca V."/>
            <person name="Song R."/>
            <person name="Tanyolac B."/>
            <person name="Young S."/>
            <person name="Ho-Il K."/>
            <person name="Hahn J.H."/>
            <person name="Sangsakoo G."/>
            <person name="Vanavichit A."/>
            <person name="de Mattos Luiz.A.T."/>
            <person name="Zimmer P.D."/>
            <person name="Malone G."/>
            <person name="Dellagostin O."/>
            <person name="de Oliveira A.C."/>
            <person name="Bevan M."/>
            <person name="Bancroft I."/>
            <person name="Minx P."/>
            <person name="Cordum H."/>
            <person name="Wilson R."/>
            <person name="Cheng Z."/>
            <person name="Jin W."/>
            <person name="Jiang J."/>
            <person name="Leong S.A."/>
            <person name="Iwama H."/>
            <person name="Gojobori T."/>
            <person name="Itoh T."/>
            <person name="Niimura Y."/>
            <person name="Fujii Y."/>
            <person name="Habara T."/>
            <person name="Sakai H."/>
            <person name="Sato Y."/>
            <person name="Wilson G."/>
            <person name="Kumar K."/>
            <person name="McCouch S."/>
            <person name="Juretic N."/>
            <person name="Hoen D."/>
            <person name="Wright S."/>
            <person name="Bruskiewich R."/>
            <person name="Bureau T."/>
            <person name="Miyao A."/>
            <person name="Hirochika H."/>
            <person name="Nishikawa T."/>
            <person name="Kadowaki K."/>
            <person name="Sugiura M."/>
            <person name="Burr B."/>
            <person name="Sasaki T."/>
        </authorList>
    </citation>
    <scope>NUCLEOTIDE SEQUENCE [LARGE SCALE GENOMIC DNA]</scope>
    <source>
        <strain evidence="5">cv. Nipponbare</strain>
    </source>
</reference>
<evidence type="ECO:0000313" key="3">
    <source>
        <dbReference type="EMBL" id="AAO66569.1"/>
    </source>
</evidence>
<reference evidence="5" key="4">
    <citation type="journal article" date="2008" name="Nucleic Acids Res.">
        <title>The rice annotation project database (RAP-DB): 2008 update.</title>
        <authorList>
            <consortium name="The rice annotation project (RAP)"/>
        </authorList>
    </citation>
    <scope>GENOME REANNOTATION</scope>
    <source>
        <strain evidence="5">cv. Nipponbare</strain>
    </source>
</reference>
<proteinExistence type="predicted"/>
<dbReference type="AlphaFoldDB" id="Q84T41"/>
<organism evidence="3 5">
    <name type="scientific">Oryza sativa subsp. japonica</name>
    <name type="common">Rice</name>
    <dbReference type="NCBI Taxonomy" id="39947"/>
    <lineage>
        <taxon>Eukaryota</taxon>
        <taxon>Viridiplantae</taxon>
        <taxon>Streptophyta</taxon>
        <taxon>Embryophyta</taxon>
        <taxon>Tracheophyta</taxon>
        <taxon>Spermatophyta</taxon>
        <taxon>Magnoliopsida</taxon>
        <taxon>Liliopsida</taxon>
        <taxon>Poales</taxon>
        <taxon>Poaceae</taxon>
        <taxon>BOP clade</taxon>
        <taxon>Oryzoideae</taxon>
        <taxon>Oryzeae</taxon>
        <taxon>Oryzinae</taxon>
        <taxon>Oryza</taxon>
        <taxon>Oryza sativa</taxon>
    </lineage>
</organism>